<dbReference type="GO" id="GO:0016757">
    <property type="term" value="F:glycosyltransferase activity"/>
    <property type="evidence" value="ECO:0007669"/>
    <property type="project" value="InterPro"/>
</dbReference>
<dbReference type="Proteomes" id="UP000184278">
    <property type="component" value="Unassembled WGS sequence"/>
</dbReference>
<dbReference type="PANTHER" id="PTHR12526">
    <property type="entry name" value="GLYCOSYLTRANSFERASE"/>
    <property type="match status" value="1"/>
</dbReference>
<feature type="domain" description="Glycosyltransferase subfamily 4-like N-terminal" evidence="2">
    <location>
        <begin position="12"/>
        <end position="170"/>
    </location>
</feature>
<gene>
    <name evidence="3" type="ORF">SAMN02745229_02904</name>
</gene>
<dbReference type="GeneID" id="89511304"/>
<feature type="domain" description="Glycosyl transferase family 1" evidence="1">
    <location>
        <begin position="183"/>
        <end position="350"/>
    </location>
</feature>
<proteinExistence type="predicted"/>
<sequence length="378" mass="42900">MNIMFEIFSFNVGGIERLIVDMSNSLIQKGHKVWLCVINDDKTKSMMDALNPEVTVLELKRPVGNRNDFKYMRRLAKYVRKNHIDVIHCHGINCVIFSGLCKIGIHRSVIINTVHDSGNYPKYSNLKVWLGNLFLDKTIAISDSVKAEILTRNVSADKVITIHNAIDTERFHYAERQTAFNTEIKNSPIISSKIEILNVARFYPDKKGQDLLVYAIEKLIPKIPNIHVTFAGDIFKGQQESYDKLQKYIQDKDLTEHFTFLGNVDDVPTLLTNSDIFVLPSRYEGFGISLIEALATGMPSVAADLEGPAEIMNATDKGDLKLGLLFKPEDADDLASKLEQLIENYESYNQRSISEYIVNKYNIDTMIDTHISVYSELL</sequence>
<name>A0A1M6A791_BUTFI</name>
<dbReference type="OrthoDB" id="9787617at2"/>
<evidence type="ECO:0000313" key="4">
    <source>
        <dbReference type="Proteomes" id="UP000184278"/>
    </source>
</evidence>
<dbReference type="SUPFAM" id="SSF53756">
    <property type="entry name" value="UDP-Glycosyltransferase/glycogen phosphorylase"/>
    <property type="match status" value="1"/>
</dbReference>
<reference evidence="4" key="1">
    <citation type="submission" date="2016-11" db="EMBL/GenBank/DDBJ databases">
        <authorList>
            <person name="Varghese N."/>
            <person name="Submissions S."/>
        </authorList>
    </citation>
    <scope>NUCLEOTIDE SEQUENCE [LARGE SCALE GENOMIC DNA]</scope>
    <source>
        <strain evidence="4">DSM 3071</strain>
    </source>
</reference>
<keyword evidence="3" id="KW-0808">Transferase</keyword>
<protein>
    <submittedName>
        <fullName evidence="3">Glycosyltransferase involved in cell wall bisynthesis</fullName>
    </submittedName>
</protein>
<dbReference type="InterPro" id="IPR028098">
    <property type="entry name" value="Glyco_trans_4-like_N"/>
</dbReference>
<organism evidence="3 4">
    <name type="scientific">Butyrivibrio fibrisolvens DSM 3071</name>
    <dbReference type="NCBI Taxonomy" id="1121131"/>
    <lineage>
        <taxon>Bacteria</taxon>
        <taxon>Bacillati</taxon>
        <taxon>Bacillota</taxon>
        <taxon>Clostridia</taxon>
        <taxon>Lachnospirales</taxon>
        <taxon>Lachnospiraceae</taxon>
        <taxon>Butyrivibrio</taxon>
    </lineage>
</organism>
<dbReference type="EMBL" id="FQXK01000026">
    <property type="protein sequence ID" value="SHI32358.1"/>
    <property type="molecule type" value="Genomic_DNA"/>
</dbReference>
<evidence type="ECO:0000313" key="3">
    <source>
        <dbReference type="EMBL" id="SHI32358.1"/>
    </source>
</evidence>
<dbReference type="Gene3D" id="3.40.50.2000">
    <property type="entry name" value="Glycogen Phosphorylase B"/>
    <property type="match status" value="2"/>
</dbReference>
<evidence type="ECO:0000259" key="2">
    <source>
        <dbReference type="Pfam" id="PF13439"/>
    </source>
</evidence>
<dbReference type="STRING" id="1121131.SAMN02745229_02904"/>
<evidence type="ECO:0000259" key="1">
    <source>
        <dbReference type="Pfam" id="PF00534"/>
    </source>
</evidence>
<accession>A0A1M6A791</accession>
<dbReference type="RefSeq" id="WP_073388820.1">
    <property type="nucleotide sequence ID" value="NZ_FQXK01000026.1"/>
</dbReference>
<dbReference type="InterPro" id="IPR001296">
    <property type="entry name" value="Glyco_trans_1"/>
</dbReference>
<dbReference type="AlphaFoldDB" id="A0A1M6A791"/>
<dbReference type="Pfam" id="PF13439">
    <property type="entry name" value="Glyco_transf_4"/>
    <property type="match status" value="1"/>
</dbReference>
<dbReference type="Pfam" id="PF00534">
    <property type="entry name" value="Glycos_transf_1"/>
    <property type="match status" value="1"/>
</dbReference>
<keyword evidence="4" id="KW-1185">Reference proteome</keyword>